<dbReference type="EMBL" id="JACHFY010000007">
    <property type="protein sequence ID" value="MBB5253829.1"/>
    <property type="molecule type" value="Genomic_DNA"/>
</dbReference>
<feature type="domain" description="Rhodanese" evidence="3">
    <location>
        <begin position="11"/>
        <end position="118"/>
    </location>
</feature>
<dbReference type="PANTHER" id="PTHR43855">
    <property type="entry name" value="THIOSULFATE SULFURTRANSFERASE"/>
    <property type="match status" value="1"/>
</dbReference>
<keyword evidence="4" id="KW-0670">Pyruvate</keyword>
<keyword evidence="1" id="KW-0677">Repeat</keyword>
<organism evidence="5 6">
    <name type="scientific">Sulfurisphaera ohwakuensis</name>
    <dbReference type="NCBI Taxonomy" id="69656"/>
    <lineage>
        <taxon>Archaea</taxon>
        <taxon>Thermoproteota</taxon>
        <taxon>Thermoprotei</taxon>
        <taxon>Sulfolobales</taxon>
        <taxon>Sulfolobaceae</taxon>
        <taxon>Sulfurisphaera</taxon>
    </lineage>
</organism>
<dbReference type="CDD" id="cd01448">
    <property type="entry name" value="TST_Repeat_1"/>
    <property type="match status" value="1"/>
</dbReference>
<dbReference type="GeneID" id="42801597"/>
<evidence type="ECO:0000256" key="2">
    <source>
        <dbReference type="RuleBase" id="RU000507"/>
    </source>
</evidence>
<dbReference type="PROSITE" id="PS50206">
    <property type="entry name" value="RHODANESE_3"/>
    <property type="match status" value="2"/>
</dbReference>
<dbReference type="PANTHER" id="PTHR43855:SF1">
    <property type="entry name" value="THIOSULFATE SULFURTRANSFERASE"/>
    <property type="match status" value="1"/>
</dbReference>
<dbReference type="CDD" id="cd01449">
    <property type="entry name" value="TST_Repeat_2"/>
    <property type="match status" value="1"/>
</dbReference>
<dbReference type="PROSITE" id="PS00683">
    <property type="entry name" value="RHODANESE_2"/>
    <property type="match status" value="1"/>
</dbReference>
<gene>
    <name evidence="5" type="ORF">D1869_10100</name>
    <name evidence="4" type="ORF">HNQ62_001600</name>
</gene>
<keyword evidence="6" id="KW-1185">Reference proteome</keyword>
<dbReference type="OrthoDB" id="10492at2157"/>
<keyword evidence="2 5" id="KW-0808">Transferase</keyword>
<feature type="domain" description="Rhodanese" evidence="3">
    <location>
        <begin position="148"/>
        <end position="266"/>
    </location>
</feature>
<dbReference type="KEGG" id="soh:D1869_10100"/>
<reference evidence="5 6" key="1">
    <citation type="submission" date="2019-10" db="EMBL/GenBank/DDBJ databases">
        <title>Genome Sequences from Six Type Strain Members of the Archaeal Family Sulfolobaceae: Acidianus ambivalens, Acidianus infernus, Metallosphaera prunae, Stygiolobus azoricus, Sulfolobus metallicus, and Sulfurisphaera ohwakuensis.</title>
        <authorList>
            <person name="Counts J.A."/>
            <person name="Kelly R.M."/>
        </authorList>
    </citation>
    <scope>NUCLEOTIDE SEQUENCE [LARGE SCALE GENOMIC DNA]</scope>
    <source>
        <strain evidence="5 6">TA-1</strain>
    </source>
</reference>
<evidence type="ECO:0000259" key="3">
    <source>
        <dbReference type="PROSITE" id="PS50206"/>
    </source>
</evidence>
<evidence type="ECO:0000313" key="5">
    <source>
        <dbReference type="EMBL" id="QGR17498.1"/>
    </source>
</evidence>
<dbReference type="Pfam" id="PF00581">
    <property type="entry name" value="Rhodanese"/>
    <property type="match status" value="2"/>
</dbReference>
<reference evidence="4 7" key="2">
    <citation type="submission" date="2020-08" db="EMBL/GenBank/DDBJ databases">
        <title>Genomic Encyclopedia of Type Strains, Phase IV (KMG-IV): sequencing the most valuable type-strain genomes for metagenomic binning, comparative biology and taxonomic classification.</title>
        <authorList>
            <person name="Goeker M."/>
        </authorList>
    </citation>
    <scope>NUCLEOTIDE SEQUENCE [LARGE SCALE GENOMIC DNA]</scope>
    <source>
        <strain evidence="4 7">DSM 12421</strain>
    </source>
</reference>
<proteinExistence type="predicted"/>
<sequence length="267" mass="31121">MLVSVKWLYENLNEVKILEIDFDPEINYYEGHIPNALLLPWKSLLHDKIRDFAPPEKFSKVLGNLGIKEDDLIVLYSDMGNRYAFYTYWLMKAYGHENVAILNGGIYKWLKEGYPVENKTTISSEKSNYVVKRVDWSSRILLWELLSKLNSVELIDARNREEYEGLTSAPPEHKCEQTQVSGHIPNAKNIPWTLLFNEDGTLKEREELEKIFSSINKDKEIVVYCRTGARASAVWYVLKEVLFYKNVRLYDGSWVEYGNLVGVPIER</sequence>
<accession>A0A650CIE7</accession>
<evidence type="ECO:0000256" key="1">
    <source>
        <dbReference type="ARBA" id="ARBA00022737"/>
    </source>
</evidence>
<evidence type="ECO:0000313" key="4">
    <source>
        <dbReference type="EMBL" id="MBB5253829.1"/>
    </source>
</evidence>
<dbReference type="InterPro" id="IPR001307">
    <property type="entry name" value="Thiosulphate_STrfase_CS"/>
</dbReference>
<dbReference type="SMART" id="SM00450">
    <property type="entry name" value="RHOD"/>
    <property type="match status" value="2"/>
</dbReference>
<dbReference type="EMBL" id="CP045484">
    <property type="protein sequence ID" value="QGR17498.1"/>
    <property type="molecule type" value="Genomic_DNA"/>
</dbReference>
<dbReference type="InterPro" id="IPR051126">
    <property type="entry name" value="Thiosulfate_sulfurtransferase"/>
</dbReference>
<protein>
    <recommendedName>
        <fullName evidence="2">Sulfurtransferase</fullName>
    </recommendedName>
</protein>
<dbReference type="RefSeq" id="WP_156014984.1">
    <property type="nucleotide sequence ID" value="NZ_CP045484.1"/>
</dbReference>
<name>A0A650CIE7_SULOH</name>
<evidence type="ECO:0000313" key="7">
    <source>
        <dbReference type="Proteomes" id="UP000582213"/>
    </source>
</evidence>
<dbReference type="GO" id="GO:0004792">
    <property type="term" value="F:thiosulfate-cyanide sulfurtransferase activity"/>
    <property type="evidence" value="ECO:0007669"/>
    <property type="project" value="InterPro"/>
</dbReference>
<dbReference type="SUPFAM" id="SSF52821">
    <property type="entry name" value="Rhodanese/Cell cycle control phosphatase"/>
    <property type="match status" value="2"/>
</dbReference>
<dbReference type="InterPro" id="IPR001763">
    <property type="entry name" value="Rhodanese-like_dom"/>
</dbReference>
<dbReference type="InterPro" id="IPR036873">
    <property type="entry name" value="Rhodanese-like_dom_sf"/>
</dbReference>
<dbReference type="Proteomes" id="UP000427373">
    <property type="component" value="Chromosome"/>
</dbReference>
<evidence type="ECO:0000313" key="6">
    <source>
        <dbReference type="Proteomes" id="UP000427373"/>
    </source>
</evidence>
<dbReference type="AlphaFoldDB" id="A0A650CIE7"/>
<dbReference type="Gene3D" id="3.40.250.10">
    <property type="entry name" value="Rhodanese-like domain"/>
    <property type="match status" value="2"/>
</dbReference>
<dbReference type="Proteomes" id="UP000582213">
    <property type="component" value="Unassembled WGS sequence"/>
</dbReference>